<organism evidence="3 4">
    <name type="scientific">Umbra pygmaea</name>
    <name type="common">Eastern mudminnow</name>
    <dbReference type="NCBI Taxonomy" id="75934"/>
    <lineage>
        <taxon>Eukaryota</taxon>
        <taxon>Metazoa</taxon>
        <taxon>Chordata</taxon>
        <taxon>Craniata</taxon>
        <taxon>Vertebrata</taxon>
        <taxon>Euteleostomi</taxon>
        <taxon>Actinopterygii</taxon>
        <taxon>Neopterygii</taxon>
        <taxon>Teleostei</taxon>
        <taxon>Protacanthopterygii</taxon>
        <taxon>Esociformes</taxon>
        <taxon>Umbridae</taxon>
        <taxon>Umbra</taxon>
    </lineage>
</organism>
<gene>
    <name evidence="3" type="ORF">UPYG_G00163980</name>
</gene>
<dbReference type="Proteomes" id="UP001557470">
    <property type="component" value="Unassembled WGS sequence"/>
</dbReference>
<feature type="region of interest" description="Disordered" evidence="1">
    <location>
        <begin position="958"/>
        <end position="1038"/>
    </location>
</feature>
<proteinExistence type="predicted"/>
<feature type="domain" description="DUF6729" evidence="2">
    <location>
        <begin position="328"/>
        <end position="555"/>
    </location>
</feature>
<feature type="region of interest" description="Disordered" evidence="1">
    <location>
        <begin position="1308"/>
        <end position="1339"/>
    </location>
</feature>
<evidence type="ECO:0000313" key="4">
    <source>
        <dbReference type="Proteomes" id="UP001557470"/>
    </source>
</evidence>
<keyword evidence="4" id="KW-1185">Reference proteome</keyword>
<evidence type="ECO:0000256" key="1">
    <source>
        <dbReference type="SAM" id="MobiDB-lite"/>
    </source>
</evidence>
<evidence type="ECO:0000259" key="2">
    <source>
        <dbReference type="Pfam" id="PF20499"/>
    </source>
</evidence>
<evidence type="ECO:0000313" key="3">
    <source>
        <dbReference type="EMBL" id="KAL0977966.1"/>
    </source>
</evidence>
<protein>
    <recommendedName>
        <fullName evidence="2">DUF6729 domain-containing protein</fullName>
    </recommendedName>
</protein>
<feature type="compositionally biased region" description="Low complexity" evidence="1">
    <location>
        <begin position="991"/>
        <end position="1009"/>
    </location>
</feature>
<reference evidence="3 4" key="1">
    <citation type="submission" date="2024-06" db="EMBL/GenBank/DDBJ databases">
        <authorList>
            <person name="Pan Q."/>
            <person name="Wen M."/>
            <person name="Jouanno E."/>
            <person name="Zahm M."/>
            <person name="Klopp C."/>
            <person name="Cabau C."/>
            <person name="Louis A."/>
            <person name="Berthelot C."/>
            <person name="Parey E."/>
            <person name="Roest Crollius H."/>
            <person name="Montfort J."/>
            <person name="Robinson-Rechavi M."/>
            <person name="Bouchez O."/>
            <person name="Lampietro C."/>
            <person name="Lopez Roques C."/>
            <person name="Donnadieu C."/>
            <person name="Postlethwait J."/>
            <person name="Bobe J."/>
            <person name="Verreycken H."/>
            <person name="Guiguen Y."/>
        </authorList>
    </citation>
    <scope>NUCLEOTIDE SEQUENCE [LARGE SCALE GENOMIC DNA]</scope>
    <source>
        <strain evidence="3">Up_M1</strain>
        <tissue evidence="3">Testis</tissue>
    </source>
</reference>
<feature type="compositionally biased region" description="Acidic residues" evidence="1">
    <location>
        <begin position="958"/>
        <end position="967"/>
    </location>
</feature>
<dbReference type="PANTHER" id="PTHR24401:SF29">
    <property type="entry name" value="SI:CH211-243P7.3-RELATED"/>
    <property type="match status" value="1"/>
</dbReference>
<accession>A0ABD0X666</accession>
<dbReference type="Pfam" id="PF20499">
    <property type="entry name" value="DUF6729"/>
    <property type="match status" value="1"/>
</dbReference>
<comment type="caution">
    <text evidence="3">The sequence shown here is derived from an EMBL/GenBank/DDBJ whole genome shotgun (WGS) entry which is preliminary data.</text>
</comment>
<dbReference type="EMBL" id="JAGEUA010000005">
    <property type="protein sequence ID" value="KAL0977966.1"/>
    <property type="molecule type" value="Genomic_DNA"/>
</dbReference>
<sequence length="1361" mass="150737">MENPKLKFRGGELVLQASPKALVVRGKPPKAGAYQEPEEVEAEARARVISEGGDPGSEMLVLSRCTVQFGMYRGQTFQWLLENDVGWTVGLVDSHLQERQRSVSQSPLMVNKDALARYANAYPKVVEELTYHRALAESRVLALQPGQEGQALVGFHKYRSETLQDLYDSKDFEHIRYVKWLRRQTPRNPGDPMEAALKYIKHRDQEAAGPPPPTAGFKTAPGPLNRVVTVGLGQASVALGTGVSASRTARRPVLHPTEPSDAELVAAAIDTEESFQVQVPVQNVPAQPAIHQPQPDIHQPFPDIQVPRQTLLPPRPAQESAELLPESWRAALNKDQQQWIGRVLFTRGSTGRSQLTTDLNLWWYPPQPRPVYNQPPASPDPFFACPLFLWMPLRMWAFKVTCTQPGCNTPLTRAGLYKTIRRVLNIKGWYLMATEYLECPRCKKKVAGWSQDVLGQLDPAHRCQFPAILTYKLSCDLAVVAMLRERALGNSATQLYTKLCEAHSEAWMRRSIQYLGECEHFLALGTVRPQFPPPPEMPKVPSPVWLLTVYSIDVLSRLDEVKARVTSIFGSILKMDSTKKVTKKLAGAAFDTAAWATNVANEHGQVLICVLTVGEGEGLLPMAAGLTERYRHAGVPPPQLMYVDRDCCSSFGGSKTAAMFAEWAQLVVRLDIWHLMRRFAAGVVTESHQLYGAYMRQLSSCIFEWDAGDVRRLLEAKRSELEGKRGMVGLTDKEVYSHLRRKELGLHCRRRTRGAAETELLLIDMLETFNSEKGHDTLGIPLLDQGRIQAIWQEQRRHLHCIQDPPGVQLYTQTGSITKGGVILPVYRCARGSTSLESFHLHLNRFIPGTSASGMHFQAFLLDGLVRWNENRAAAAVGGAKQSLLCYSGHLQHSLNQLSQRVLGSKLVEDFTKPGVYTGELIGVEYLYSQTNKVLQAVSLDPDTPDEADAVEGPLEDEGFEDEEDEDPTVHLPDLSRPVASTSVTARSGDPADAPRSGPSSPAASADRPVGPERQASPPSESSAGSDEDCKGPDNQSGYRHIQKLARALVEVKNLEGLSERRVDKLIRLWEALPQPEKSVVYPSRHQDRIERGRFKASKGKSSISAGKESLQRCFLGLNSGPATWPGTSRLVEAICSKLCRLHPCGTQSGGIKRSRWALILADYVSIREAVLDSPRLMAQTNLQLFELSQRTISQWYSRAQKERERSVLEQGLGLARGLNVAPESLPEVRQPHYRPPELQPFVFAAPKDLSRQATKRGRPAQVPTLPVLPVLPAHPQQQPPCSLPHPSQVAPPCRAWTTAFRKRKKAKAKPLPLAAGLPVKQRKQGYTGAESADSRNGKRLVTASSGGVRVFLLPATGEDC</sequence>
<dbReference type="InterPro" id="IPR046616">
    <property type="entry name" value="DUF6729"/>
</dbReference>
<name>A0ABD0X666_UMBPY</name>
<dbReference type="PANTHER" id="PTHR24401">
    <property type="entry name" value="SI:CH211-243P7.3-RELATED"/>
    <property type="match status" value="1"/>
</dbReference>